<evidence type="ECO:0000313" key="2">
    <source>
        <dbReference type="Proteomes" id="UP001595953"/>
    </source>
</evidence>
<evidence type="ECO:0008006" key="3">
    <source>
        <dbReference type="Google" id="ProtNLM"/>
    </source>
</evidence>
<dbReference type="InterPro" id="IPR042099">
    <property type="entry name" value="ANL_N_sf"/>
</dbReference>
<evidence type="ECO:0000313" key="1">
    <source>
        <dbReference type="EMBL" id="MFC4722884.1"/>
    </source>
</evidence>
<accession>A0ABV9N6E8</accession>
<comment type="caution">
    <text evidence="1">The sequence shown here is derived from an EMBL/GenBank/DDBJ whole genome shotgun (WGS) entry which is preliminary data.</text>
</comment>
<protein>
    <recommendedName>
        <fullName evidence="3">Phenylacetate-CoA ligase</fullName>
    </recommendedName>
</protein>
<reference evidence="2" key="1">
    <citation type="journal article" date="2019" name="Int. J. Syst. Evol. Microbiol.">
        <title>The Global Catalogue of Microorganisms (GCM) 10K type strain sequencing project: providing services to taxonomists for standard genome sequencing and annotation.</title>
        <authorList>
            <consortium name="The Broad Institute Genomics Platform"/>
            <consortium name="The Broad Institute Genome Sequencing Center for Infectious Disease"/>
            <person name="Wu L."/>
            <person name="Ma J."/>
        </authorList>
    </citation>
    <scope>NUCLEOTIDE SEQUENCE [LARGE SCALE GENOMIC DNA]</scope>
    <source>
        <strain evidence="2">CCUG 63682</strain>
    </source>
</reference>
<dbReference type="InterPro" id="IPR053158">
    <property type="entry name" value="CapK_Type1_Caps_Biosynth"/>
</dbReference>
<dbReference type="SUPFAM" id="SSF56801">
    <property type="entry name" value="Acetyl-CoA synthetase-like"/>
    <property type="match status" value="1"/>
</dbReference>
<dbReference type="PANTHER" id="PTHR36932:SF1">
    <property type="entry name" value="CAPSULAR POLYSACCHARIDE BIOSYNTHESIS PROTEIN"/>
    <property type="match status" value="1"/>
</dbReference>
<dbReference type="Proteomes" id="UP001595953">
    <property type="component" value="Unassembled WGS sequence"/>
</dbReference>
<proteinExistence type="predicted"/>
<dbReference type="RefSeq" id="WP_387963775.1">
    <property type="nucleotide sequence ID" value="NZ_JBHSGP010000014.1"/>
</dbReference>
<sequence>MKVSHALNKLLNIVYTYLKYNEYLGFQFKSASEIRLFQEKKLKSILKIAVNKVPYYKPYKSKIDFENFSLNELQKLPVVNKDLIRANPTNFIREDKDIKNLRWKSTSGSSGEPFKVPKNYFSDAIEVILGYRAWSFGKFDYKLRAPAIVIRSFSPKEGEPIYKRDIIRNFWYLSPYHINEVYLPIFLEVFNKSRSKVLKGYPSSVYILTLLLKKQGIKLPQIQTIITSSETMLPKYRRVIEAYWQCDVLDWYGQNERTITAQQCAYGSYHNNDDYGICELDEENNIIATSLNNDIMPLLRYQTNDKAIPLQHENIRCKCGRQMTIPFKGIEGRQDDILYKQGKQAIPTINFYNLMEKFQNIKQFYILQEEDLSITMDISENEPLTQLDLDNLKAGINQRLGDVPLTINVVKNIPRNKQTDKVKIIESKVKV</sequence>
<name>A0ABV9N6E8_9FLAO</name>
<dbReference type="EMBL" id="JBHSGP010000014">
    <property type="protein sequence ID" value="MFC4722884.1"/>
    <property type="molecule type" value="Genomic_DNA"/>
</dbReference>
<keyword evidence="2" id="KW-1185">Reference proteome</keyword>
<gene>
    <name evidence="1" type="ORF">ACFO5O_11165</name>
</gene>
<dbReference type="Gene3D" id="3.40.50.12780">
    <property type="entry name" value="N-terminal domain of ligase-like"/>
    <property type="match status" value="1"/>
</dbReference>
<organism evidence="1 2">
    <name type="scientific">Geojedonia litorea</name>
    <dbReference type="NCBI Taxonomy" id="1268269"/>
    <lineage>
        <taxon>Bacteria</taxon>
        <taxon>Pseudomonadati</taxon>
        <taxon>Bacteroidota</taxon>
        <taxon>Flavobacteriia</taxon>
        <taxon>Flavobacteriales</taxon>
        <taxon>Flavobacteriaceae</taxon>
        <taxon>Geojedonia</taxon>
    </lineage>
</organism>
<dbReference type="PANTHER" id="PTHR36932">
    <property type="entry name" value="CAPSULAR POLYSACCHARIDE BIOSYNTHESIS PROTEIN"/>
    <property type="match status" value="1"/>
</dbReference>